<evidence type="ECO:0000313" key="7">
    <source>
        <dbReference type="EMBL" id="KAK7079456.1"/>
    </source>
</evidence>
<dbReference type="FunFam" id="3.30.1360.120:FF:000007">
    <property type="entry name" value="tRNA modification GTPase GTPBP3, mitochondrial"/>
    <property type="match status" value="1"/>
</dbReference>
<evidence type="ECO:0000256" key="3">
    <source>
        <dbReference type="ARBA" id="ARBA00022694"/>
    </source>
</evidence>
<comment type="caution">
    <text evidence="7">The sequence shown here is derived from an EMBL/GenBank/DDBJ whole genome shotgun (WGS) entry which is preliminary data.</text>
</comment>
<dbReference type="GO" id="GO:0005739">
    <property type="term" value="C:mitochondrion"/>
    <property type="evidence" value="ECO:0007669"/>
    <property type="project" value="UniProtKB-SubCell"/>
</dbReference>
<dbReference type="GO" id="GO:0002098">
    <property type="term" value="P:tRNA wobble uridine modification"/>
    <property type="evidence" value="ECO:0007669"/>
    <property type="project" value="TreeGrafter"/>
</dbReference>
<dbReference type="Pfam" id="PF12631">
    <property type="entry name" value="MnmE_helical"/>
    <property type="match status" value="1"/>
</dbReference>
<dbReference type="PANTHER" id="PTHR42714:SF2">
    <property type="entry name" value="TRNA MODIFICATION GTPASE GTPBP3, MITOCHONDRIAL"/>
    <property type="match status" value="1"/>
</dbReference>
<proteinExistence type="inferred from homology"/>
<dbReference type="Gene3D" id="3.40.50.300">
    <property type="entry name" value="P-loop containing nucleotide triphosphate hydrolases"/>
    <property type="match status" value="1"/>
</dbReference>
<evidence type="ECO:0000256" key="4">
    <source>
        <dbReference type="ARBA" id="ARBA00022741"/>
    </source>
</evidence>
<dbReference type="HAMAP" id="MF_00379">
    <property type="entry name" value="GTPase_MnmE"/>
    <property type="match status" value="1"/>
</dbReference>
<dbReference type="InterPro" id="IPR031168">
    <property type="entry name" value="G_TrmE"/>
</dbReference>
<dbReference type="Gene3D" id="3.30.1360.120">
    <property type="entry name" value="Probable tRNA modification gtpase trme, domain 1"/>
    <property type="match status" value="1"/>
</dbReference>
<name>A0AAN8X7T6_HALRR</name>
<keyword evidence="4" id="KW-0547">Nucleotide-binding</keyword>
<dbReference type="InterPro" id="IPR025867">
    <property type="entry name" value="MnmE_helical"/>
</dbReference>
<dbReference type="InterPro" id="IPR005225">
    <property type="entry name" value="Small_GTP-bd"/>
</dbReference>
<dbReference type="Pfam" id="PF10396">
    <property type="entry name" value="TrmE_N"/>
    <property type="match status" value="1"/>
</dbReference>
<dbReference type="PROSITE" id="PS51709">
    <property type="entry name" value="G_TRME"/>
    <property type="match status" value="1"/>
</dbReference>
<dbReference type="NCBIfam" id="NF003661">
    <property type="entry name" value="PRK05291.1-3"/>
    <property type="match status" value="1"/>
</dbReference>
<dbReference type="Pfam" id="PF01926">
    <property type="entry name" value="MMR_HSR1"/>
    <property type="match status" value="1"/>
</dbReference>
<dbReference type="InterPro" id="IPR027266">
    <property type="entry name" value="TrmE/GcvT-like"/>
</dbReference>
<accession>A0AAN8X7T6</accession>
<dbReference type="InterPro" id="IPR018948">
    <property type="entry name" value="GTP-bd_TrmE_N"/>
</dbReference>
<dbReference type="InterPro" id="IPR006073">
    <property type="entry name" value="GTP-bd"/>
</dbReference>
<dbReference type="SUPFAM" id="SSF52540">
    <property type="entry name" value="P-loop containing nucleoside triphosphate hydrolases"/>
    <property type="match status" value="1"/>
</dbReference>
<evidence type="ECO:0000259" key="6">
    <source>
        <dbReference type="PROSITE" id="PS51709"/>
    </source>
</evidence>
<dbReference type="InterPro" id="IPR004520">
    <property type="entry name" value="GTPase_MnmE"/>
</dbReference>
<dbReference type="Proteomes" id="UP001381693">
    <property type="component" value="Unassembled WGS sequence"/>
</dbReference>
<keyword evidence="8" id="KW-1185">Reference proteome</keyword>
<dbReference type="GO" id="GO:0003924">
    <property type="term" value="F:GTPase activity"/>
    <property type="evidence" value="ECO:0007669"/>
    <property type="project" value="InterPro"/>
</dbReference>
<dbReference type="PANTHER" id="PTHR42714">
    <property type="entry name" value="TRNA MODIFICATION GTPASE GTPBP3"/>
    <property type="match status" value="1"/>
</dbReference>
<dbReference type="GO" id="GO:0030488">
    <property type="term" value="P:tRNA methylation"/>
    <property type="evidence" value="ECO:0007669"/>
    <property type="project" value="TreeGrafter"/>
</dbReference>
<dbReference type="GO" id="GO:0005525">
    <property type="term" value="F:GTP binding"/>
    <property type="evidence" value="ECO:0007669"/>
    <property type="project" value="UniProtKB-KW"/>
</dbReference>
<dbReference type="CDD" id="cd14858">
    <property type="entry name" value="TrmE_N"/>
    <property type="match status" value="1"/>
</dbReference>
<dbReference type="InterPro" id="IPR027368">
    <property type="entry name" value="MnmE_dom2"/>
</dbReference>
<protein>
    <submittedName>
        <fullName evidence="7">tRNA modification GTPase gtpbp3, mitochondrial</fullName>
    </submittedName>
</protein>
<gene>
    <name evidence="7" type="primary">GTPBP3</name>
    <name evidence="7" type="ORF">SK128_021651</name>
</gene>
<evidence type="ECO:0000313" key="8">
    <source>
        <dbReference type="Proteomes" id="UP001381693"/>
    </source>
</evidence>
<dbReference type="CDD" id="cd04164">
    <property type="entry name" value="trmE"/>
    <property type="match status" value="1"/>
</dbReference>
<evidence type="ECO:0000256" key="2">
    <source>
        <dbReference type="ARBA" id="ARBA00011043"/>
    </source>
</evidence>
<comment type="subcellular location">
    <subcellularLocation>
        <location evidence="1">Mitochondrion</location>
    </subcellularLocation>
</comment>
<dbReference type="InterPro" id="IPR027417">
    <property type="entry name" value="P-loop_NTPase"/>
</dbReference>
<evidence type="ECO:0000256" key="5">
    <source>
        <dbReference type="ARBA" id="ARBA00023134"/>
    </source>
</evidence>
<dbReference type="Gene3D" id="1.20.120.430">
    <property type="entry name" value="tRNA modification GTPase MnmE domain 2"/>
    <property type="match status" value="1"/>
</dbReference>
<dbReference type="AlphaFoldDB" id="A0AAN8X7T6"/>
<organism evidence="7 8">
    <name type="scientific">Halocaridina rubra</name>
    <name type="common">Hawaiian red shrimp</name>
    <dbReference type="NCBI Taxonomy" id="373956"/>
    <lineage>
        <taxon>Eukaryota</taxon>
        <taxon>Metazoa</taxon>
        <taxon>Ecdysozoa</taxon>
        <taxon>Arthropoda</taxon>
        <taxon>Crustacea</taxon>
        <taxon>Multicrustacea</taxon>
        <taxon>Malacostraca</taxon>
        <taxon>Eumalacostraca</taxon>
        <taxon>Eucarida</taxon>
        <taxon>Decapoda</taxon>
        <taxon>Pleocyemata</taxon>
        <taxon>Caridea</taxon>
        <taxon>Atyoidea</taxon>
        <taxon>Atyidae</taxon>
        <taxon>Halocaridina</taxon>
    </lineage>
</organism>
<keyword evidence="3" id="KW-0819">tRNA processing</keyword>
<sequence>MWSWSRFKASHHFINKRCSLQNTSRCLSTVYALSSGQGKCGVALVRVTGDKAREVFTRMTVPPTLPEPRMAVLRRIVHPATRDGLDRGIVLWFPAPNSFTGEDSCELHIHGGSAVISAVLGALSSLPGYYPAQPGDFTKRAFYNGKLDLTEVEGLGDLIHAETEAQRKQALQQMEGALGQLYTGWRQVLLHCRANIEAFIDFSEDENIQEGVVEDVEVKVRKIIKEMEHHLSDNRRGERLRSGLQLAILGRPNVGKSSFLNALVQRPAAIVSPVPGTTRDVIETTIDMGGYPIILSDTAGLRDTDDIVETEGIKRALARSRHADVAVIILEATEIVSLLEKGLFNWDRFIKSYFAELGIGENEDKTLEYEYSSSWISNEKYVILLNKVDLIVSEDEKRLLKSALEDPCFLVSMKTEEGIENALLKLKHICASLCESGTAENPTLTATRHRTHISACLKSLKLIINNYNENNYHTHLEKGEKSNSPKIDELSANNSNISETAYHFPERETPNINIHSSTQAFEEFDGNLLRSEETLLIAAHHLQKATNHLGYVTGHITTEDILDHIFSAFCIGK</sequence>
<feature type="domain" description="TrmE-type G" evidence="6">
    <location>
        <begin position="243"/>
        <end position="431"/>
    </location>
</feature>
<reference evidence="7 8" key="1">
    <citation type="submission" date="2023-11" db="EMBL/GenBank/DDBJ databases">
        <title>Halocaridina rubra genome assembly.</title>
        <authorList>
            <person name="Smith C."/>
        </authorList>
    </citation>
    <scope>NUCLEOTIDE SEQUENCE [LARGE SCALE GENOMIC DNA]</scope>
    <source>
        <strain evidence="7">EP-1</strain>
        <tissue evidence="7">Whole</tissue>
    </source>
</reference>
<dbReference type="NCBIfam" id="TIGR00231">
    <property type="entry name" value="small_GTP"/>
    <property type="match status" value="1"/>
</dbReference>
<keyword evidence="5" id="KW-0342">GTP-binding</keyword>
<evidence type="ECO:0000256" key="1">
    <source>
        <dbReference type="ARBA" id="ARBA00004173"/>
    </source>
</evidence>
<comment type="similarity">
    <text evidence="2">Belongs to the TRAFAC class TrmE-Era-EngA-EngB-Septin-like GTPase superfamily. TrmE GTPase family.</text>
</comment>
<dbReference type="EMBL" id="JAXCGZ010006962">
    <property type="protein sequence ID" value="KAK7079456.1"/>
    <property type="molecule type" value="Genomic_DNA"/>
</dbReference>
<dbReference type="SUPFAM" id="SSF116878">
    <property type="entry name" value="TrmE connector domain"/>
    <property type="match status" value="1"/>
</dbReference>